<evidence type="ECO:0000256" key="1">
    <source>
        <dbReference type="ARBA" id="ARBA00001917"/>
    </source>
</evidence>
<accession>A0A0C2F1R7</accession>
<dbReference type="EMBL" id="AWTV01000006">
    <property type="protein sequence ID" value="KIH92874.1"/>
    <property type="molecule type" value="Genomic_DNA"/>
</dbReference>
<evidence type="ECO:0000256" key="2">
    <source>
        <dbReference type="ARBA" id="ARBA00004738"/>
    </source>
</evidence>
<dbReference type="OrthoDB" id="303614at2759"/>
<comment type="pathway">
    <text evidence="2">Cofactor metabolism; pyridoxal 5'-phosphate salvage; pyridoxal 5'-phosphate from pyridoxamine 5'-phosphate: step 1/1.</text>
</comment>
<name>A0A0C2F1R7_9PEZI</name>
<evidence type="ECO:0000256" key="3">
    <source>
        <dbReference type="ARBA" id="ARBA00005037"/>
    </source>
</evidence>
<feature type="domain" description="Pyridoxine 5'-phosphate oxidase dimerisation C-terminal" evidence="9">
    <location>
        <begin position="213"/>
        <end position="238"/>
    </location>
</feature>
<evidence type="ECO:0000259" key="9">
    <source>
        <dbReference type="Pfam" id="PF10590"/>
    </source>
</evidence>
<comment type="caution">
    <text evidence="10">The sequence shown here is derived from an EMBL/GenBank/DDBJ whole genome shotgun (WGS) entry which is preliminary data.</text>
</comment>
<dbReference type="NCBIfam" id="NF004231">
    <property type="entry name" value="PRK05679.1"/>
    <property type="match status" value="1"/>
</dbReference>
<evidence type="ECO:0000256" key="6">
    <source>
        <dbReference type="ARBA" id="ARBA00022643"/>
    </source>
</evidence>
<keyword evidence="5" id="KW-0285">Flavoprotein</keyword>
<dbReference type="PANTHER" id="PTHR10851">
    <property type="entry name" value="PYRIDOXINE-5-PHOSPHATE OXIDASE"/>
    <property type="match status" value="1"/>
</dbReference>
<dbReference type="HOGENOM" id="CLU_032263_2_3_1"/>
<dbReference type="UniPathway" id="UPA01068">
    <property type="reaction ID" value="UER00304"/>
</dbReference>
<dbReference type="GO" id="GO:0004733">
    <property type="term" value="F:pyridoxamine phosphate oxidase activity"/>
    <property type="evidence" value="ECO:0007669"/>
    <property type="project" value="UniProtKB-EC"/>
</dbReference>
<dbReference type="GO" id="GO:0008615">
    <property type="term" value="P:pyridoxine biosynthetic process"/>
    <property type="evidence" value="ECO:0007669"/>
    <property type="project" value="InterPro"/>
</dbReference>
<protein>
    <recommendedName>
        <fullName evidence="4">pyridoxal 5'-phosphate synthase</fullName>
        <ecNumber evidence="4">1.4.3.5</ecNumber>
    </recommendedName>
</protein>
<dbReference type="Pfam" id="PF01243">
    <property type="entry name" value="PNPOx_N"/>
    <property type="match status" value="1"/>
</dbReference>
<evidence type="ECO:0000313" key="11">
    <source>
        <dbReference type="Proteomes" id="UP000031575"/>
    </source>
</evidence>
<proteinExistence type="predicted"/>
<dbReference type="RefSeq" id="XP_040620884.1">
    <property type="nucleotide sequence ID" value="XM_040761393.1"/>
</dbReference>
<keyword evidence="6" id="KW-0288">FMN</keyword>
<evidence type="ECO:0000256" key="5">
    <source>
        <dbReference type="ARBA" id="ARBA00022630"/>
    </source>
</evidence>
<dbReference type="PANTHER" id="PTHR10851:SF0">
    <property type="entry name" value="PYRIDOXINE-5'-PHOSPHATE OXIDASE"/>
    <property type="match status" value="1"/>
</dbReference>
<dbReference type="InterPro" id="IPR019576">
    <property type="entry name" value="Pyridoxamine_oxidase_dimer_C"/>
</dbReference>
<organism evidence="10 11">
    <name type="scientific">Sporothrix brasiliensis 5110</name>
    <dbReference type="NCBI Taxonomy" id="1398154"/>
    <lineage>
        <taxon>Eukaryota</taxon>
        <taxon>Fungi</taxon>
        <taxon>Dikarya</taxon>
        <taxon>Ascomycota</taxon>
        <taxon>Pezizomycotina</taxon>
        <taxon>Sordariomycetes</taxon>
        <taxon>Sordariomycetidae</taxon>
        <taxon>Ophiostomatales</taxon>
        <taxon>Ophiostomataceae</taxon>
        <taxon>Sporothrix</taxon>
    </lineage>
</organism>
<dbReference type="EC" id="1.4.3.5" evidence="4"/>
<dbReference type="GO" id="GO:0010181">
    <property type="term" value="F:FMN binding"/>
    <property type="evidence" value="ECO:0007669"/>
    <property type="project" value="InterPro"/>
</dbReference>
<sequence length="282" mass="30613">MSGPSSMAAAAAAISDDSRYVDDSDQIRSLLRNLPSLKGPYAPVDWAAFPATPQAAFVQWLRDAIAEGGKTAAASATPYEPHAMTVSTVDAEGLPDARVLILKNVDGRGWHFAVKAASPKGRQLTANPACSLTFYWSSLGRQVRIRGRALPLPVEECAADFLARPLASRVSAVASPQSEVMVDPGTSENELSKRTAEVQALFDKDPEYVSPGWLVYAVAPTDVEFWQGATDRQHHRLRQGGEPPKPKMVRFRKFGQTLGSAATTYEHDSVHTRDVLYLKGHL</sequence>
<dbReference type="InterPro" id="IPR011576">
    <property type="entry name" value="Pyridox_Oxase_N"/>
</dbReference>
<evidence type="ECO:0000259" key="8">
    <source>
        <dbReference type="Pfam" id="PF01243"/>
    </source>
</evidence>
<evidence type="ECO:0000313" key="10">
    <source>
        <dbReference type="EMBL" id="KIH92874.1"/>
    </source>
</evidence>
<gene>
    <name evidence="10" type="ORF">SPBR_03090</name>
</gene>
<dbReference type="Gene3D" id="2.30.110.10">
    <property type="entry name" value="Electron Transport, Fmn-binding Protein, Chain A"/>
    <property type="match status" value="1"/>
</dbReference>
<dbReference type="VEuPathDB" id="FungiDB:SPBR_03090"/>
<keyword evidence="7" id="KW-0560">Oxidoreductase</keyword>
<evidence type="ECO:0000256" key="4">
    <source>
        <dbReference type="ARBA" id="ARBA00012801"/>
    </source>
</evidence>
<comment type="pathway">
    <text evidence="3">Cofactor metabolism; pyridoxal 5'-phosphate salvage; pyridoxal 5'-phosphate from pyridoxine 5'-phosphate: step 1/1.</text>
</comment>
<dbReference type="InterPro" id="IPR012349">
    <property type="entry name" value="Split_barrel_FMN-bd"/>
</dbReference>
<dbReference type="InterPro" id="IPR000659">
    <property type="entry name" value="Pyridox_Oxase"/>
</dbReference>
<dbReference type="SUPFAM" id="SSF50475">
    <property type="entry name" value="FMN-binding split barrel"/>
    <property type="match status" value="1"/>
</dbReference>
<dbReference type="Pfam" id="PF10590">
    <property type="entry name" value="PNP_phzG_C"/>
    <property type="match status" value="1"/>
</dbReference>
<reference evidence="10 11" key="1">
    <citation type="journal article" date="2014" name="BMC Genomics">
        <title>Comparative genomics of the major fungal agents of human and animal Sporotrichosis: Sporothrix schenckii and Sporothrix brasiliensis.</title>
        <authorList>
            <person name="Teixeira M.M."/>
            <person name="de Almeida L.G."/>
            <person name="Kubitschek-Barreira P."/>
            <person name="Alves F.L."/>
            <person name="Kioshima E.S."/>
            <person name="Abadio A.K."/>
            <person name="Fernandes L."/>
            <person name="Derengowski L.S."/>
            <person name="Ferreira K.S."/>
            <person name="Souza R.C."/>
            <person name="Ruiz J.C."/>
            <person name="de Andrade N.C."/>
            <person name="Paes H.C."/>
            <person name="Nicola A.M."/>
            <person name="Albuquerque P."/>
            <person name="Gerber A.L."/>
            <person name="Martins V.P."/>
            <person name="Peconick L.D."/>
            <person name="Neto A.V."/>
            <person name="Chaucanez C.B."/>
            <person name="Silva P.A."/>
            <person name="Cunha O.L."/>
            <person name="de Oliveira F.F."/>
            <person name="dos Santos T.C."/>
            <person name="Barros A.L."/>
            <person name="Soares M.A."/>
            <person name="de Oliveira L.M."/>
            <person name="Marini M.M."/>
            <person name="Villalobos-Duno H."/>
            <person name="Cunha M.M."/>
            <person name="de Hoog S."/>
            <person name="da Silveira J.F."/>
            <person name="Henrissat B."/>
            <person name="Nino-Vega G.A."/>
            <person name="Cisalpino P.S."/>
            <person name="Mora-Montes H.M."/>
            <person name="Almeida S.R."/>
            <person name="Stajich J.E."/>
            <person name="Lopes-Bezerra L.M."/>
            <person name="Vasconcelos A.T."/>
            <person name="Felipe M.S."/>
        </authorList>
    </citation>
    <scope>NUCLEOTIDE SEQUENCE [LARGE SCALE GENOMIC DNA]</scope>
    <source>
        <strain evidence="10 11">5110</strain>
    </source>
</reference>
<evidence type="ECO:0000256" key="7">
    <source>
        <dbReference type="ARBA" id="ARBA00023002"/>
    </source>
</evidence>
<feature type="domain" description="Pyridoxamine 5'-phosphate oxidase N-terminal" evidence="8">
    <location>
        <begin position="80"/>
        <end position="181"/>
    </location>
</feature>
<comment type="cofactor">
    <cofactor evidence="1">
        <name>FMN</name>
        <dbReference type="ChEBI" id="CHEBI:58210"/>
    </cofactor>
</comment>
<dbReference type="GeneID" id="63676314"/>
<dbReference type="AlphaFoldDB" id="A0A0C2F1R7"/>
<dbReference type="Proteomes" id="UP000031575">
    <property type="component" value="Unassembled WGS sequence"/>
</dbReference>
<keyword evidence="11" id="KW-1185">Reference proteome</keyword>